<protein>
    <recommendedName>
        <fullName evidence="5">G-protein coupled receptors family 1 profile domain-containing protein</fullName>
    </recommendedName>
</protein>
<evidence type="ECO:0000313" key="3">
    <source>
        <dbReference type="EMBL" id="KAF8566509.1"/>
    </source>
</evidence>
<proteinExistence type="predicted"/>
<gene>
    <name evidence="3" type="ORF">P879_06473</name>
</gene>
<accession>A0A8T0DFE7</accession>
<keyword evidence="1" id="KW-1133">Transmembrane helix</keyword>
<feature type="chain" id="PRO_5035853767" description="G-protein coupled receptors family 1 profile domain-containing protein" evidence="2">
    <location>
        <begin position="19"/>
        <end position="177"/>
    </location>
</feature>
<dbReference type="OrthoDB" id="10055550at2759"/>
<evidence type="ECO:0008006" key="5">
    <source>
        <dbReference type="Google" id="ProtNLM"/>
    </source>
</evidence>
<feature type="signal peptide" evidence="2">
    <location>
        <begin position="1"/>
        <end position="18"/>
    </location>
</feature>
<keyword evidence="4" id="KW-1185">Reference proteome</keyword>
<keyword evidence="2" id="KW-0732">Signal</keyword>
<name>A0A8T0DFE7_9TREM</name>
<organism evidence="3 4">
    <name type="scientific">Paragonimus westermani</name>
    <dbReference type="NCBI Taxonomy" id="34504"/>
    <lineage>
        <taxon>Eukaryota</taxon>
        <taxon>Metazoa</taxon>
        <taxon>Spiralia</taxon>
        <taxon>Lophotrochozoa</taxon>
        <taxon>Platyhelminthes</taxon>
        <taxon>Trematoda</taxon>
        <taxon>Digenea</taxon>
        <taxon>Plagiorchiida</taxon>
        <taxon>Troglotremata</taxon>
        <taxon>Troglotrematidae</taxon>
        <taxon>Paragonimus</taxon>
    </lineage>
</organism>
<dbReference type="Proteomes" id="UP000699462">
    <property type="component" value="Unassembled WGS sequence"/>
</dbReference>
<comment type="caution">
    <text evidence="3">The sequence shown here is derived from an EMBL/GenBank/DDBJ whole genome shotgun (WGS) entry which is preliminary data.</text>
</comment>
<keyword evidence="1" id="KW-0472">Membrane</keyword>
<evidence type="ECO:0000313" key="4">
    <source>
        <dbReference type="Proteomes" id="UP000699462"/>
    </source>
</evidence>
<evidence type="ECO:0000256" key="1">
    <source>
        <dbReference type="SAM" id="Phobius"/>
    </source>
</evidence>
<reference evidence="3 4" key="1">
    <citation type="submission" date="2019-07" db="EMBL/GenBank/DDBJ databases">
        <title>Annotation for the trematode Paragonimus westermani.</title>
        <authorList>
            <person name="Choi Y.-J."/>
        </authorList>
    </citation>
    <scope>NUCLEOTIDE SEQUENCE [LARGE SCALE GENOMIC DNA]</scope>
    <source>
        <strain evidence="3">180907_Pwestermani</strain>
    </source>
</reference>
<dbReference type="AlphaFoldDB" id="A0A8T0DFE7"/>
<evidence type="ECO:0000256" key="2">
    <source>
        <dbReference type="SAM" id="SignalP"/>
    </source>
</evidence>
<feature type="transmembrane region" description="Helical" evidence="1">
    <location>
        <begin position="95"/>
        <end position="116"/>
    </location>
</feature>
<dbReference type="EMBL" id="JTDF01005014">
    <property type="protein sequence ID" value="KAF8566509.1"/>
    <property type="molecule type" value="Genomic_DNA"/>
</dbReference>
<dbReference type="Gene3D" id="1.20.1070.10">
    <property type="entry name" value="Rhodopsin 7-helix transmembrane proteins"/>
    <property type="match status" value="1"/>
</dbReference>
<keyword evidence="1" id="KW-0812">Transmembrane</keyword>
<sequence>MWFCAALCAIPITGLSEAFVWIQLPEWESYANRTTDLLDTCSEDGENLRSHSTKIPETCLQQVENLWTPGEPLTETTVCAPSSHSKFAQYLSIPLVLQLSSCFFFATPMLIMTIVYSRIAMRLRRSNLSGLLAQSECTGSARYTGKHTVQEQMAINSRKGITRMLGKLVLSANGISS</sequence>